<dbReference type="InterPro" id="IPR007110">
    <property type="entry name" value="Ig-like_dom"/>
</dbReference>
<dbReference type="PANTHER" id="PTHR11481">
    <property type="entry name" value="IMMUNOGLOBULIN FC RECEPTOR"/>
    <property type="match status" value="1"/>
</dbReference>
<dbReference type="GO" id="GO:0006955">
    <property type="term" value="P:immune response"/>
    <property type="evidence" value="ECO:0007669"/>
    <property type="project" value="TreeGrafter"/>
</dbReference>
<keyword evidence="6" id="KW-1185">Reference proteome</keyword>
<keyword evidence="2" id="KW-1015">Disulfide bond</keyword>
<protein>
    <recommendedName>
        <fullName evidence="4">Ig-like domain-containing protein</fullName>
    </recommendedName>
</protein>
<feature type="domain" description="Ig-like" evidence="4">
    <location>
        <begin position="108"/>
        <end position="190"/>
    </location>
</feature>
<evidence type="ECO:0000313" key="5">
    <source>
        <dbReference type="Ensembl" id="ENSMALP00000019708.1"/>
    </source>
</evidence>
<keyword evidence="3" id="KW-0472">Membrane</keyword>
<feature type="transmembrane region" description="Helical" evidence="3">
    <location>
        <begin position="374"/>
        <end position="396"/>
    </location>
</feature>
<dbReference type="InterPro" id="IPR050488">
    <property type="entry name" value="Ig_Fc_receptor"/>
</dbReference>
<evidence type="ECO:0000313" key="6">
    <source>
        <dbReference type="Proteomes" id="UP000261600"/>
    </source>
</evidence>
<dbReference type="InterPro" id="IPR003599">
    <property type="entry name" value="Ig_sub"/>
</dbReference>
<keyword evidence="3" id="KW-0812">Transmembrane</keyword>
<dbReference type="GO" id="GO:0009897">
    <property type="term" value="C:external side of plasma membrane"/>
    <property type="evidence" value="ECO:0007669"/>
    <property type="project" value="TreeGrafter"/>
</dbReference>
<evidence type="ECO:0000256" key="1">
    <source>
        <dbReference type="ARBA" id="ARBA00022729"/>
    </source>
</evidence>
<dbReference type="SMART" id="SM00409">
    <property type="entry name" value="IG"/>
    <property type="match status" value="4"/>
</dbReference>
<dbReference type="Pfam" id="PF13895">
    <property type="entry name" value="Ig_2"/>
    <property type="match status" value="2"/>
</dbReference>
<dbReference type="GO" id="GO:0004888">
    <property type="term" value="F:transmembrane signaling receptor activity"/>
    <property type="evidence" value="ECO:0007669"/>
    <property type="project" value="TreeGrafter"/>
</dbReference>
<dbReference type="SUPFAM" id="SSF48726">
    <property type="entry name" value="Immunoglobulin"/>
    <property type="match status" value="4"/>
</dbReference>
<dbReference type="PROSITE" id="PS50835">
    <property type="entry name" value="IG_LIKE"/>
    <property type="match status" value="4"/>
</dbReference>
<feature type="domain" description="Ig-like" evidence="4">
    <location>
        <begin position="291"/>
        <end position="372"/>
    </location>
</feature>
<dbReference type="AlphaFoldDB" id="A0A3Q3JJ02"/>
<dbReference type="GO" id="GO:0007166">
    <property type="term" value="P:cell surface receptor signaling pathway"/>
    <property type="evidence" value="ECO:0007669"/>
    <property type="project" value="TreeGrafter"/>
</dbReference>
<sequence>ISNVVNIFPEPPVPLLQLKSSWLELFPSEKVELTCFISGSSDWNFIWYRDGTEIQSADPNLSADQSVLTITAATQMYSGKYACKGQHKIKGVTTQISNSLEVKVHVQPKPTLIRDPNFDMFPGESVTFTCMVSVFSEWDYLWYHNGNKIKELKTNTYTIASIAHSNSGQYHCKAKRGTGPFYTQESDKISLQISDRNPAVKLTRNPEYKVMFTRESVSFNCFIDLSSGWEYLWYKDSTQINAASVNMYQISTVGTSDTGLYKCQAKRGSNQFFKTESSQSIHLEVQETPVPSLEQSTQWLDVFPHEPVNLTCGIKGSSDWMYTWYKDGQQIQADKTVSFDLDKTSLSISSASPSHRGQYSCRGQLKRSSVISKVSLGLTNGFFVFLLYSLFCFFHWLLYFHYASLISCFILCSYIFHYASYIGCFTD</sequence>
<dbReference type="CDD" id="cd00096">
    <property type="entry name" value="Ig"/>
    <property type="match status" value="1"/>
</dbReference>
<dbReference type="InterPro" id="IPR013783">
    <property type="entry name" value="Ig-like_fold"/>
</dbReference>
<dbReference type="Proteomes" id="UP000261600">
    <property type="component" value="Unplaced"/>
</dbReference>
<evidence type="ECO:0000256" key="3">
    <source>
        <dbReference type="SAM" id="Phobius"/>
    </source>
</evidence>
<dbReference type="Pfam" id="PF13927">
    <property type="entry name" value="Ig_3"/>
    <property type="match status" value="2"/>
</dbReference>
<dbReference type="SMART" id="SM00408">
    <property type="entry name" value="IGc2"/>
    <property type="match status" value="4"/>
</dbReference>
<dbReference type="InterPro" id="IPR036179">
    <property type="entry name" value="Ig-like_dom_sf"/>
</dbReference>
<organism evidence="5 6">
    <name type="scientific">Monopterus albus</name>
    <name type="common">Swamp eel</name>
    <dbReference type="NCBI Taxonomy" id="43700"/>
    <lineage>
        <taxon>Eukaryota</taxon>
        <taxon>Metazoa</taxon>
        <taxon>Chordata</taxon>
        <taxon>Craniata</taxon>
        <taxon>Vertebrata</taxon>
        <taxon>Euteleostomi</taxon>
        <taxon>Actinopterygii</taxon>
        <taxon>Neopterygii</taxon>
        <taxon>Teleostei</taxon>
        <taxon>Neoteleostei</taxon>
        <taxon>Acanthomorphata</taxon>
        <taxon>Anabantaria</taxon>
        <taxon>Synbranchiformes</taxon>
        <taxon>Synbranchidae</taxon>
        <taxon>Monopterus</taxon>
    </lineage>
</organism>
<feature type="transmembrane region" description="Helical" evidence="3">
    <location>
        <begin position="402"/>
        <end position="424"/>
    </location>
</feature>
<accession>A0A3Q3JJ02</accession>
<reference evidence="5" key="1">
    <citation type="submission" date="2025-08" db="UniProtKB">
        <authorList>
            <consortium name="Ensembl"/>
        </authorList>
    </citation>
    <scope>IDENTIFICATION</scope>
</reference>
<dbReference type="Gene3D" id="2.60.40.10">
    <property type="entry name" value="Immunoglobulins"/>
    <property type="match status" value="4"/>
</dbReference>
<dbReference type="InterPro" id="IPR003598">
    <property type="entry name" value="Ig_sub2"/>
</dbReference>
<evidence type="ECO:0000259" key="4">
    <source>
        <dbReference type="PROSITE" id="PS50835"/>
    </source>
</evidence>
<reference evidence="5" key="2">
    <citation type="submission" date="2025-09" db="UniProtKB">
        <authorList>
            <consortium name="Ensembl"/>
        </authorList>
    </citation>
    <scope>IDENTIFICATION</scope>
</reference>
<dbReference type="PANTHER" id="PTHR11481:SF112">
    <property type="entry name" value="FC RECEPTOR-LIKE PROTEIN 4-RELATED"/>
    <property type="match status" value="1"/>
</dbReference>
<feature type="domain" description="Ig-like" evidence="4">
    <location>
        <begin position="198"/>
        <end position="280"/>
    </location>
</feature>
<dbReference type="STRING" id="43700.ENSMALP00000019708"/>
<evidence type="ECO:0000256" key="2">
    <source>
        <dbReference type="ARBA" id="ARBA00023157"/>
    </source>
</evidence>
<keyword evidence="1" id="KW-0732">Signal</keyword>
<feature type="domain" description="Ig-like" evidence="4">
    <location>
        <begin position="11"/>
        <end position="99"/>
    </location>
</feature>
<proteinExistence type="predicted"/>
<name>A0A3Q3JJ02_MONAL</name>
<dbReference type="Ensembl" id="ENSMALT00000020097.1">
    <property type="protein sequence ID" value="ENSMALP00000019708.1"/>
    <property type="gene ID" value="ENSMALG00000013751.1"/>
</dbReference>
<keyword evidence="3" id="KW-1133">Transmembrane helix</keyword>